<dbReference type="Gene3D" id="3.40.190.10">
    <property type="entry name" value="Periplasmic binding protein-like II"/>
    <property type="match status" value="4"/>
</dbReference>
<accession>A0A923HM61</accession>
<gene>
    <name evidence="3" type="ORF">H8K32_19400</name>
</gene>
<dbReference type="PANTHER" id="PTHR43649">
    <property type="entry name" value="ARABINOSE-BINDING PROTEIN-RELATED"/>
    <property type="match status" value="1"/>
</dbReference>
<dbReference type="InterPro" id="IPR050490">
    <property type="entry name" value="Bact_solute-bd_prot1"/>
</dbReference>
<reference evidence="3" key="1">
    <citation type="submission" date="2020-08" db="EMBL/GenBank/DDBJ databases">
        <title>Novel species isolated from subtropical streams in China.</title>
        <authorList>
            <person name="Lu H."/>
        </authorList>
    </citation>
    <scope>NUCLEOTIDE SEQUENCE</scope>
    <source>
        <strain evidence="3">KACC 12607</strain>
    </source>
</reference>
<keyword evidence="4" id="KW-1185">Reference proteome</keyword>
<dbReference type="InterPro" id="IPR006059">
    <property type="entry name" value="SBP"/>
</dbReference>
<dbReference type="Pfam" id="PF01547">
    <property type="entry name" value="SBP_bac_1"/>
    <property type="match status" value="1"/>
</dbReference>
<name>A0A923HM61_9BURK</name>
<evidence type="ECO:0000313" key="4">
    <source>
        <dbReference type="Proteomes" id="UP000634011"/>
    </source>
</evidence>
<dbReference type="SUPFAM" id="SSF53850">
    <property type="entry name" value="Periplasmic binding protein-like II"/>
    <property type="match status" value="2"/>
</dbReference>
<dbReference type="PANTHER" id="PTHR43649:SF12">
    <property type="entry name" value="DIACETYLCHITOBIOSE BINDING PROTEIN DASA"/>
    <property type="match status" value="1"/>
</dbReference>
<dbReference type="RefSeq" id="WP_186914215.1">
    <property type="nucleotide sequence ID" value="NZ_JACOFV010000027.1"/>
</dbReference>
<proteinExistence type="inferred from homology"/>
<dbReference type="CDD" id="cd13585">
    <property type="entry name" value="PBP2_TMBP_like"/>
    <property type="match status" value="1"/>
</dbReference>
<comment type="caution">
    <text evidence="3">The sequence shown here is derived from an EMBL/GenBank/DDBJ whole genome shotgun (WGS) entry which is preliminary data.</text>
</comment>
<dbReference type="GO" id="GO:0042597">
    <property type="term" value="C:periplasmic space"/>
    <property type="evidence" value="ECO:0007669"/>
    <property type="project" value="UniProtKB-SubCell"/>
</dbReference>
<evidence type="ECO:0000256" key="2">
    <source>
        <dbReference type="ARBA" id="ARBA00008520"/>
    </source>
</evidence>
<evidence type="ECO:0000256" key="1">
    <source>
        <dbReference type="ARBA" id="ARBA00004418"/>
    </source>
</evidence>
<sequence>MRTFLTIILLTFLTTHLNKQVVAGDINTNRKEIILSAAEQPPYLGKDLPNIGYAAQVVTEAYSRVGYKVKINFFPLARANQMAMQGESDGYLAIYSGNVSEADFLLSNSFPAGRFVLMKKTASKFVDTRANKTDKSGLLKNISEYRVGFTNKAAIPPELVYADQSKKIIVNSDLEGLDMLMTNQLDFMLLDKLTAGDLIAEQRPQYINQLEIFTSFSTNNFYIGFPKSSSKTGQLKEEFNHGLQILKKDGTLYKIMYDHGLSAAILPARGNTILTIGTLKIASMLTLQKLSVEYQKKHPDISFDWRVLDEKTLRLRLLSDLAISDGQYDILTIGAYETPIWAKNNWILPLKNLSPQYAIEDVIKPVRHMLSLDNNLYALPFYAESSMTYYRKDLVANAGLSMPEAPTYNDIKRIAAAIHSPEKQIYGICLRGDPGWGANMALLTTMVNSAGGRWFDERWNPTIDTSEWRLALQTYIELLTLYGPPKPEEQDYAKNLTLFQGGHCGIWIDATVFASALLDPKQSKVADKIGFVRAPVFRLATGSKWLWTWALAIPKSSKTSAEAMKFIEWATSREYIQLVAKKYGWINIPPGTRSSTYEEMHYRAVAPFADAVFRAINEDDINNATLTPRPYIGIQFVEIPEFASIGNNMGRLASSVLAKKISVDMALKLGQRDAAVQMRESKYIH</sequence>
<organism evidence="3 4">
    <name type="scientific">Undibacterium jejuense</name>
    <dbReference type="NCBI Taxonomy" id="1344949"/>
    <lineage>
        <taxon>Bacteria</taxon>
        <taxon>Pseudomonadati</taxon>
        <taxon>Pseudomonadota</taxon>
        <taxon>Betaproteobacteria</taxon>
        <taxon>Burkholderiales</taxon>
        <taxon>Oxalobacteraceae</taxon>
        <taxon>Undibacterium</taxon>
    </lineage>
</organism>
<dbReference type="AlphaFoldDB" id="A0A923HM61"/>
<dbReference type="EMBL" id="JACOFV010000027">
    <property type="protein sequence ID" value="MBC3864272.1"/>
    <property type="molecule type" value="Genomic_DNA"/>
</dbReference>
<evidence type="ECO:0000313" key="3">
    <source>
        <dbReference type="EMBL" id="MBC3864272.1"/>
    </source>
</evidence>
<comment type="similarity">
    <text evidence="2">Belongs to the bacterial solute-binding protein 1 family.</text>
</comment>
<dbReference type="Proteomes" id="UP000634011">
    <property type="component" value="Unassembled WGS sequence"/>
</dbReference>
<protein>
    <submittedName>
        <fullName evidence="3">Extracellular solute-binding protein</fullName>
    </submittedName>
</protein>
<comment type="subcellular location">
    <subcellularLocation>
        <location evidence="1">Periplasm</location>
    </subcellularLocation>
</comment>